<dbReference type="Proteomes" id="UP000564964">
    <property type="component" value="Unassembled WGS sequence"/>
</dbReference>
<organism evidence="2 3">
    <name type="scientific">Candidatus Iainarchaeum sp</name>
    <dbReference type="NCBI Taxonomy" id="3101447"/>
    <lineage>
        <taxon>Archaea</taxon>
        <taxon>Candidatus Iainarchaeota</taxon>
        <taxon>Candidatus Iainarchaeia</taxon>
        <taxon>Candidatus Iainarchaeales</taxon>
        <taxon>Candidatus Iainarchaeaceae</taxon>
        <taxon>Candidatus Iainarchaeum</taxon>
    </lineage>
</organism>
<reference evidence="3" key="1">
    <citation type="journal article" date="2020" name="bioRxiv">
        <title>A rank-normalized archaeal taxonomy based on genome phylogeny resolves widespread incomplete and uneven classifications.</title>
        <authorList>
            <person name="Rinke C."/>
            <person name="Chuvochina M."/>
            <person name="Mussig A.J."/>
            <person name="Chaumeil P.-A."/>
            <person name="Waite D.W."/>
            <person name="Whitman W.B."/>
            <person name="Parks D.H."/>
            <person name="Hugenholtz P."/>
        </authorList>
    </citation>
    <scope>NUCLEOTIDE SEQUENCE [LARGE SCALE GENOMIC DNA]</scope>
</reference>
<dbReference type="EMBL" id="DUGH01000150">
    <property type="protein sequence ID" value="HIH16997.1"/>
    <property type="molecule type" value="Genomic_DNA"/>
</dbReference>
<feature type="compositionally biased region" description="Basic and acidic residues" evidence="1">
    <location>
        <begin position="106"/>
        <end position="116"/>
    </location>
</feature>
<dbReference type="PROSITE" id="PS51257">
    <property type="entry name" value="PROKAR_LIPOPROTEIN"/>
    <property type="match status" value="1"/>
</dbReference>
<evidence type="ECO:0000313" key="2">
    <source>
        <dbReference type="EMBL" id="HIH16997.1"/>
    </source>
</evidence>
<evidence type="ECO:0000313" key="3">
    <source>
        <dbReference type="Proteomes" id="UP000564964"/>
    </source>
</evidence>
<dbReference type="AlphaFoldDB" id="A0A7J4JM71"/>
<name>A0A7J4JM71_9ARCH</name>
<protein>
    <recommendedName>
        <fullName evidence="4">Lipoprotein</fullName>
    </recommendedName>
</protein>
<proteinExistence type="predicted"/>
<evidence type="ECO:0008006" key="4">
    <source>
        <dbReference type="Google" id="ProtNLM"/>
    </source>
</evidence>
<evidence type="ECO:0000256" key="1">
    <source>
        <dbReference type="SAM" id="MobiDB-lite"/>
    </source>
</evidence>
<gene>
    <name evidence="2" type="ORF">HA252_06345</name>
</gene>
<sequence length="525" mass="58593">MNKALLLLALAFLVALAGCVPDFGKASLEEKVRAIPVVREAIDSVPDAEVVIALWDEDTVSAVKKELDAECKKEMPVKYYYRVEAKNASKALVLSLDSTTEEVECRHEKGAEKPVEGPDYVPPGDEKPPAPRPVETKKLFLEVVDEDGQLVREVPVRVEKLVCDLKDQCIPRTVVDAKTDLVGRIRDLDAGVFSNSTLFAEGFHSFKSDDFRKLSGGYRAIAKRVVREKDLLPLKVRFFDEATGGNFVGGVLYLKFEENETGLYKEISPEGEVEVTLDDFSRADRRYVDEFGNLLFKQLIFEVEGIEEKGVVYALLKPLFVETRENTYGPFETQTTRKEWDLRQREIILRLHETIPEDAQGTVYEFNFKAGKNYVSLPLKVPENYSAEAFLIDVSRQGLSCDKVSVYEIQDWHTHSKGSIARNFLMENGVAYNVECSAAGTYKLKGEHLYEPLGINLNLGFNYVGTSARIEGKPVGSLVEGCDVKSIQKFFPNGLTGTIPSSTPAVLGEVYLVVCEVGGTWDKKV</sequence>
<comment type="caution">
    <text evidence="2">The sequence shown here is derived from an EMBL/GenBank/DDBJ whole genome shotgun (WGS) entry which is preliminary data.</text>
</comment>
<feature type="region of interest" description="Disordered" evidence="1">
    <location>
        <begin position="106"/>
        <end position="132"/>
    </location>
</feature>
<accession>A0A7J4JM71</accession>